<evidence type="ECO:0000313" key="2">
    <source>
        <dbReference type="Proteomes" id="UP000078540"/>
    </source>
</evidence>
<protein>
    <submittedName>
        <fullName evidence="1">Uncharacterized protein</fullName>
    </submittedName>
</protein>
<organism evidence="1 2">
    <name type="scientific">Atta colombica</name>
    <dbReference type="NCBI Taxonomy" id="520822"/>
    <lineage>
        <taxon>Eukaryota</taxon>
        <taxon>Metazoa</taxon>
        <taxon>Ecdysozoa</taxon>
        <taxon>Arthropoda</taxon>
        <taxon>Hexapoda</taxon>
        <taxon>Insecta</taxon>
        <taxon>Pterygota</taxon>
        <taxon>Neoptera</taxon>
        <taxon>Endopterygota</taxon>
        <taxon>Hymenoptera</taxon>
        <taxon>Apocrita</taxon>
        <taxon>Aculeata</taxon>
        <taxon>Formicoidea</taxon>
        <taxon>Formicidae</taxon>
        <taxon>Myrmicinae</taxon>
        <taxon>Atta</taxon>
    </lineage>
</organism>
<proteinExistence type="predicted"/>
<keyword evidence="2" id="KW-1185">Reference proteome</keyword>
<name>A0A195BF33_9HYME</name>
<dbReference type="EMBL" id="KQ976500">
    <property type="protein sequence ID" value="KYM83183.1"/>
    <property type="molecule type" value="Genomic_DNA"/>
</dbReference>
<dbReference type="AlphaFoldDB" id="A0A195BF33"/>
<sequence length="58" mass="6494">MYFNIDRHSQGVLTTAREQAATVVVAAILIPITNTLPQRTVTVSLDTLSLWIDQNQIR</sequence>
<evidence type="ECO:0000313" key="1">
    <source>
        <dbReference type="EMBL" id="KYM83183.1"/>
    </source>
</evidence>
<reference evidence="1 2" key="1">
    <citation type="submission" date="2015-09" db="EMBL/GenBank/DDBJ databases">
        <title>Atta colombica WGS genome.</title>
        <authorList>
            <person name="Nygaard S."/>
            <person name="Hu H."/>
            <person name="Boomsma J."/>
            <person name="Zhang G."/>
        </authorList>
    </citation>
    <scope>NUCLEOTIDE SEQUENCE [LARGE SCALE GENOMIC DNA]</scope>
    <source>
        <strain evidence="1">Treedump-2</strain>
        <tissue evidence="1">Whole body</tissue>
    </source>
</reference>
<dbReference type="Proteomes" id="UP000078540">
    <property type="component" value="Unassembled WGS sequence"/>
</dbReference>
<gene>
    <name evidence="1" type="ORF">ALC53_06451</name>
</gene>
<accession>A0A195BF33</accession>